<gene>
    <name evidence="2" type="ORF">NESG_01860</name>
</gene>
<sequence>MAGERSVFGDRKDHLKRKGQSGPDSSTKRNKERHPAQSAEIAQKMQRPAKRTKSERNAAGGSKLKNANKKEDPSVRSAFIGKSVTVKYLGREIKGVCEMIDTYLNVVVSNEHNTYIVKGCVVEEIEENK</sequence>
<organism evidence="2 3">
    <name type="scientific">Nematocida ausubeli (strain ATCC PRA-371 / ERTm2)</name>
    <name type="common">Nematode killer fungus</name>
    <dbReference type="NCBI Taxonomy" id="1913371"/>
    <lineage>
        <taxon>Eukaryota</taxon>
        <taxon>Fungi</taxon>
        <taxon>Fungi incertae sedis</taxon>
        <taxon>Microsporidia</taxon>
        <taxon>Nematocida</taxon>
    </lineage>
</organism>
<name>A0A086J154_NEMA1</name>
<feature type="compositionally biased region" description="Basic and acidic residues" evidence="1">
    <location>
        <begin position="26"/>
        <end position="35"/>
    </location>
</feature>
<comment type="caution">
    <text evidence="2">The sequence shown here is derived from an EMBL/GenBank/DDBJ whole genome shotgun (WGS) entry which is preliminary data.</text>
</comment>
<proteinExistence type="predicted"/>
<evidence type="ECO:0008006" key="4">
    <source>
        <dbReference type="Google" id="ProtNLM"/>
    </source>
</evidence>
<dbReference type="AlphaFoldDB" id="A0A086J154"/>
<keyword evidence="3" id="KW-1185">Reference proteome</keyword>
<protein>
    <recommendedName>
        <fullName evidence="4">LSM domain-containing protein</fullName>
    </recommendedName>
</protein>
<dbReference type="GeneID" id="77676833"/>
<dbReference type="Proteomes" id="UP000054524">
    <property type="component" value="Unassembled WGS sequence"/>
</dbReference>
<evidence type="ECO:0000256" key="1">
    <source>
        <dbReference type="SAM" id="MobiDB-lite"/>
    </source>
</evidence>
<dbReference type="HOGENOM" id="CLU_1949384_0_0_1"/>
<reference evidence="2 3" key="1">
    <citation type="journal article" date="2014" name="Genome Announc.">
        <title>Genome Sequence of the Microsporidian Species Nematocida sp1 Strain ERTm6 (ATCC PRA-372).</title>
        <authorList>
            <person name="Bakowski M.A."/>
            <person name="Priest M."/>
            <person name="Young S."/>
            <person name="Cuomo C.A."/>
            <person name="Troemel E.R."/>
        </authorList>
    </citation>
    <scope>NUCLEOTIDE SEQUENCE [LARGE SCALE GENOMIC DNA]</scope>
    <source>
        <strain evidence="2 3">ERTm6</strain>
    </source>
</reference>
<evidence type="ECO:0000313" key="3">
    <source>
        <dbReference type="Proteomes" id="UP000054524"/>
    </source>
</evidence>
<feature type="region of interest" description="Disordered" evidence="1">
    <location>
        <begin position="1"/>
        <end position="74"/>
    </location>
</feature>
<dbReference type="EMBL" id="AKIJ01000004">
    <property type="protein sequence ID" value="KFG25872.1"/>
    <property type="molecule type" value="Genomic_DNA"/>
</dbReference>
<accession>A0A086J154</accession>
<evidence type="ECO:0000313" key="2">
    <source>
        <dbReference type="EMBL" id="KFG25872.1"/>
    </source>
</evidence>
<dbReference type="RefSeq" id="XP_052904427.1">
    <property type="nucleotide sequence ID" value="XM_053049477.1"/>
</dbReference>